<feature type="transmembrane region" description="Helical" evidence="1">
    <location>
        <begin position="7"/>
        <end position="24"/>
    </location>
</feature>
<accession>E0STG4</accession>
<gene>
    <name evidence="2" type="ordered locus">Igag_1958</name>
</gene>
<keyword evidence="3" id="KW-1185">Reference proteome</keyword>
<evidence type="ECO:0000313" key="2">
    <source>
        <dbReference type="EMBL" id="ADM28750.1"/>
    </source>
</evidence>
<dbReference type="EMBL" id="CP002098">
    <property type="protein sequence ID" value="ADM28750.1"/>
    <property type="molecule type" value="Genomic_DNA"/>
</dbReference>
<keyword evidence="1" id="KW-0812">Transmembrane</keyword>
<keyword evidence="1" id="KW-1133">Transmembrane helix</keyword>
<dbReference type="HOGENOM" id="CLU_1987591_0_0_2"/>
<dbReference type="KEGG" id="iag:Igag_1958"/>
<evidence type="ECO:0000256" key="1">
    <source>
        <dbReference type="SAM" id="Phobius"/>
    </source>
</evidence>
<dbReference type="Proteomes" id="UP000001304">
    <property type="component" value="Chromosome"/>
</dbReference>
<reference evidence="2 3" key="1">
    <citation type="journal article" date="2010" name="Stand. Genomic Sci.">
        <title>Complete genome sequence of Ignisphaera aggregans type strain (AQ1.S1).</title>
        <authorList>
            <person name="Goker M."/>
            <person name="Held B."/>
            <person name="Lapidus A."/>
            <person name="Nolan M."/>
            <person name="Spring S."/>
            <person name="Yasawong M."/>
            <person name="Lucas S."/>
            <person name="Glavina Del Rio T."/>
            <person name="Tice H."/>
            <person name="Cheng J.F."/>
            <person name="Goodwin L."/>
            <person name="Tapia R."/>
            <person name="Pitluck S."/>
            <person name="Liolios K."/>
            <person name="Ivanova N."/>
            <person name="Mavromatis K."/>
            <person name="Mikhailova N."/>
            <person name="Pati A."/>
            <person name="Chen A."/>
            <person name="Palaniappan K."/>
            <person name="Brambilla E."/>
            <person name="Land M."/>
            <person name="Hauser L."/>
            <person name="Chang Y.J."/>
            <person name="Jeffries C.D."/>
            <person name="Brettin T."/>
            <person name="Detter J.C."/>
            <person name="Han C."/>
            <person name="Rohde M."/>
            <person name="Sikorski J."/>
            <person name="Woyke T."/>
            <person name="Bristow J."/>
            <person name="Eisen J.A."/>
            <person name="Markowitz V."/>
            <person name="Hugenholtz P."/>
            <person name="Kyrpides N.C."/>
            <person name="Klenk H.P."/>
        </authorList>
    </citation>
    <scope>NUCLEOTIDE SEQUENCE [LARGE SCALE GENOMIC DNA]</scope>
    <source>
        <strain evidence="3">DSM 17230 / JCM 13409 / AQ1.S1</strain>
    </source>
</reference>
<sequence>MTYLVSPNCAIFLLISGMIFLDFNSSTRDILSPKNSELRYLKNLRLQFSAYNIYCITFGVRFMGRRVPVYKKIKDVYVKVEEVDESSFDWLIDEDEMEIVAVYIDELEEDYPDEEERIYEYHAEL</sequence>
<dbReference type="AlphaFoldDB" id="E0STG4"/>
<organism evidence="2 3">
    <name type="scientific">Ignisphaera aggregans (strain DSM 17230 / JCM 13409 / AQ1.S1)</name>
    <dbReference type="NCBI Taxonomy" id="583356"/>
    <lineage>
        <taxon>Archaea</taxon>
        <taxon>Thermoproteota</taxon>
        <taxon>Thermoprotei</taxon>
        <taxon>Desulfurococcales</taxon>
        <taxon>Desulfurococcaceae</taxon>
        <taxon>Ignisphaera</taxon>
    </lineage>
</organism>
<evidence type="ECO:0000313" key="3">
    <source>
        <dbReference type="Proteomes" id="UP000001304"/>
    </source>
</evidence>
<feature type="transmembrane region" description="Helical" evidence="1">
    <location>
        <begin position="44"/>
        <end position="64"/>
    </location>
</feature>
<evidence type="ECO:0008006" key="4">
    <source>
        <dbReference type="Google" id="ProtNLM"/>
    </source>
</evidence>
<dbReference type="BioCyc" id="IAGG583356:GHAH-1947-MONOMER"/>
<protein>
    <recommendedName>
        <fullName evidence="4">Transmembrane protein</fullName>
    </recommendedName>
</protein>
<proteinExistence type="predicted"/>
<name>E0STG4_IGNAA</name>
<keyword evidence="1" id="KW-0472">Membrane</keyword>